<dbReference type="AlphaFoldDB" id="A0A0R2X4M2"/>
<name>A0A0R2X4M2_9BACT</name>
<dbReference type="Proteomes" id="UP000051557">
    <property type="component" value="Unassembled WGS sequence"/>
</dbReference>
<sequence length="92" mass="9836">MADDKKKEVAEHEEVKRSANLAVKKTCGEMKASGDGGGLHHPGDKRQRGGNKNGGKVGKELETVVLQPTAGWREIKGEILEGGGEGMRNDIQ</sequence>
<evidence type="ECO:0000313" key="3">
    <source>
        <dbReference type="Proteomes" id="UP000051557"/>
    </source>
</evidence>
<gene>
    <name evidence="2" type="ORF">ABS32_07990</name>
</gene>
<proteinExistence type="predicted"/>
<reference evidence="2 3" key="1">
    <citation type="submission" date="2015-10" db="EMBL/GenBank/DDBJ databases">
        <title>Metagenome-Assembled Genomes uncover a global brackish microbiome.</title>
        <authorList>
            <person name="Hugerth L.W."/>
            <person name="Larsson J."/>
            <person name="Alneberg J."/>
            <person name="Lindh M.V."/>
            <person name="Legrand C."/>
            <person name="Pinhassi J."/>
            <person name="Andersson A.F."/>
        </authorList>
    </citation>
    <scope>NUCLEOTIDE SEQUENCE [LARGE SCALE GENOMIC DNA]</scope>
    <source>
        <strain evidence="2">BACL9 MAG-120820-bin42</strain>
    </source>
</reference>
<evidence type="ECO:0000313" key="2">
    <source>
        <dbReference type="EMBL" id="KRP30957.1"/>
    </source>
</evidence>
<evidence type="ECO:0000256" key="1">
    <source>
        <dbReference type="SAM" id="MobiDB-lite"/>
    </source>
</evidence>
<dbReference type="EMBL" id="LIDM01000421">
    <property type="protein sequence ID" value="KRP30957.1"/>
    <property type="molecule type" value="Genomic_DNA"/>
</dbReference>
<feature type="compositionally biased region" description="Basic and acidic residues" evidence="1">
    <location>
        <begin position="1"/>
        <end position="17"/>
    </location>
</feature>
<accession>A0A0R2X4M2</accession>
<comment type="caution">
    <text evidence="2">The sequence shown here is derived from an EMBL/GenBank/DDBJ whole genome shotgun (WGS) entry which is preliminary data.</text>
</comment>
<protein>
    <submittedName>
        <fullName evidence="2">Uncharacterized protein</fullName>
    </submittedName>
</protein>
<organism evidence="2 3">
    <name type="scientific">Verrucomicrobia subdivision 6 bacterium BACL9 MAG-120820-bin42</name>
    <dbReference type="NCBI Taxonomy" id="1655634"/>
    <lineage>
        <taxon>Bacteria</taxon>
        <taxon>Pseudomonadati</taxon>
        <taxon>Verrucomicrobiota</taxon>
        <taxon>Verrucomicrobiia</taxon>
        <taxon>Verrucomicrobiales</taxon>
        <taxon>Verrucomicrobia subdivision 6</taxon>
    </lineage>
</organism>
<feature type="region of interest" description="Disordered" evidence="1">
    <location>
        <begin position="1"/>
        <end position="60"/>
    </location>
</feature>